<feature type="binding site" evidence="7">
    <location>
        <position position="98"/>
    </location>
    <ligand>
        <name>ATP</name>
        <dbReference type="ChEBI" id="CHEBI:30616"/>
    </ligand>
</feature>
<dbReference type="SUPFAM" id="SSF56112">
    <property type="entry name" value="Protein kinase-like (PK-like)"/>
    <property type="match status" value="1"/>
</dbReference>
<evidence type="ECO:0000256" key="1">
    <source>
        <dbReference type="ARBA" id="ARBA00006692"/>
    </source>
</evidence>
<dbReference type="AlphaFoldDB" id="A0AAW1VCA1"/>
<dbReference type="GO" id="GO:0004674">
    <property type="term" value="F:protein serine/threonine kinase activity"/>
    <property type="evidence" value="ECO:0007669"/>
    <property type="project" value="UniProtKB-KW"/>
</dbReference>
<dbReference type="InterPro" id="IPR000719">
    <property type="entry name" value="Prot_kinase_dom"/>
</dbReference>
<keyword evidence="6 7" id="KW-0067">ATP-binding</keyword>
<feature type="domain" description="Protein kinase" evidence="9">
    <location>
        <begin position="69"/>
        <end position="356"/>
    </location>
</feature>
<evidence type="ECO:0000256" key="2">
    <source>
        <dbReference type="ARBA" id="ARBA00022527"/>
    </source>
</evidence>
<sequence>MAQESSVWCPNEASIGGGVREESDYGDHQDGSIKTSTLERRKDMAKKKRRKRTRTTSSIAPSCFQDLYRLTGEILGVGAYATVETCANIYSEIEFAVKLIEKVPGHARSRVFREIEMFYHCQNHLNVIQLIEFFEDEKMFYLVFEKIYGGQLFSRIQEHGYFSEAAAAEIVGEIASALKFMHAKGIAHRDLKPENILCVHKDKLCPIKICDFDLGSGVRFQTSVSSPLATPQLLSPVGSAEFMAPEVVEAFIGDSDSTVYDKRCDLWSLGVITYILLCGYPPFSGECGKDCGWERGENCSACQELLFYSIKEGHFDFPGRHWDGISEEAKDLIRSLLVKSSGERISAEHVLEHAWLKCASDSVPLTTPAVMKKHNSVQELSQFAESAMDVHRIVQQRFSMNLDYFERPIKYRRTNSISSPPRESNLMKRSERENINLKVTCFTTLLNDFMDELAPVKSCTSKRTNNSWFTTTVRSMMRLQNKMFNKFKKSQTNAASANYKNITNYVTYAIEREKSTLGV</sequence>
<accession>A0AAW1VCA1</accession>
<evidence type="ECO:0000259" key="9">
    <source>
        <dbReference type="PROSITE" id="PS50011"/>
    </source>
</evidence>
<reference evidence="10 11" key="1">
    <citation type="submission" date="2023-03" db="EMBL/GenBank/DDBJ databases">
        <title>Genome insight into feeding habits of ladybird beetles.</title>
        <authorList>
            <person name="Li H.-S."/>
            <person name="Huang Y.-H."/>
            <person name="Pang H."/>
        </authorList>
    </citation>
    <scope>NUCLEOTIDE SEQUENCE [LARGE SCALE GENOMIC DNA]</scope>
    <source>
        <strain evidence="10">SYSU_2023b</strain>
        <tissue evidence="10">Whole body</tissue>
    </source>
</reference>
<comment type="caution">
    <text evidence="10">The sequence shown here is derived from an EMBL/GenBank/DDBJ whole genome shotgun (WGS) entry which is preliminary data.</text>
</comment>
<organism evidence="10 11">
    <name type="scientific">Henosepilachna vigintioctopunctata</name>
    <dbReference type="NCBI Taxonomy" id="420089"/>
    <lineage>
        <taxon>Eukaryota</taxon>
        <taxon>Metazoa</taxon>
        <taxon>Ecdysozoa</taxon>
        <taxon>Arthropoda</taxon>
        <taxon>Hexapoda</taxon>
        <taxon>Insecta</taxon>
        <taxon>Pterygota</taxon>
        <taxon>Neoptera</taxon>
        <taxon>Endopterygota</taxon>
        <taxon>Coleoptera</taxon>
        <taxon>Polyphaga</taxon>
        <taxon>Cucujiformia</taxon>
        <taxon>Coccinelloidea</taxon>
        <taxon>Coccinellidae</taxon>
        <taxon>Epilachninae</taxon>
        <taxon>Epilachnini</taxon>
        <taxon>Henosepilachna</taxon>
    </lineage>
</organism>
<keyword evidence="11" id="KW-1185">Reference proteome</keyword>
<dbReference type="EMBL" id="JARQZJ010000139">
    <property type="protein sequence ID" value="KAK9892838.1"/>
    <property type="molecule type" value="Genomic_DNA"/>
</dbReference>
<dbReference type="GO" id="GO:0005524">
    <property type="term" value="F:ATP binding"/>
    <property type="evidence" value="ECO:0007669"/>
    <property type="project" value="UniProtKB-UniRule"/>
</dbReference>
<keyword evidence="5" id="KW-0418">Kinase</keyword>
<feature type="compositionally biased region" description="Basic and acidic residues" evidence="8">
    <location>
        <begin position="19"/>
        <end position="42"/>
    </location>
</feature>
<dbReference type="Gene3D" id="1.10.510.10">
    <property type="entry name" value="Transferase(Phosphotransferase) domain 1"/>
    <property type="match status" value="1"/>
</dbReference>
<dbReference type="FunFam" id="3.30.200.20:FF:000093">
    <property type="entry name" value="Putative map kinase-interacting serine/threonine-protein kinase 1"/>
    <property type="match status" value="1"/>
</dbReference>
<keyword evidence="4 7" id="KW-0547">Nucleotide-binding</keyword>
<evidence type="ECO:0000256" key="6">
    <source>
        <dbReference type="ARBA" id="ARBA00022840"/>
    </source>
</evidence>
<dbReference type="PANTHER" id="PTHR24349">
    <property type="entry name" value="SERINE/THREONINE-PROTEIN KINASE"/>
    <property type="match status" value="1"/>
</dbReference>
<dbReference type="Pfam" id="PF00069">
    <property type="entry name" value="Pkinase"/>
    <property type="match status" value="1"/>
</dbReference>
<dbReference type="InterPro" id="IPR008271">
    <property type="entry name" value="Ser/Thr_kinase_AS"/>
</dbReference>
<name>A0AAW1VCA1_9CUCU</name>
<comment type="similarity">
    <text evidence="1">Belongs to the protein kinase superfamily. CAMK Ser/Thr protein kinase family.</text>
</comment>
<feature type="region of interest" description="Disordered" evidence="8">
    <location>
        <begin position="1"/>
        <end position="57"/>
    </location>
</feature>
<protein>
    <recommendedName>
        <fullName evidence="9">Protein kinase domain-containing protein</fullName>
    </recommendedName>
</protein>
<dbReference type="Gene3D" id="3.30.200.20">
    <property type="entry name" value="Phosphorylase Kinase, domain 1"/>
    <property type="match status" value="1"/>
</dbReference>
<proteinExistence type="inferred from homology"/>
<dbReference type="InterPro" id="IPR050205">
    <property type="entry name" value="CDPK_Ser/Thr_kinases"/>
</dbReference>
<evidence type="ECO:0000313" key="11">
    <source>
        <dbReference type="Proteomes" id="UP001431783"/>
    </source>
</evidence>
<dbReference type="SMART" id="SM00220">
    <property type="entry name" value="S_TKc"/>
    <property type="match status" value="1"/>
</dbReference>
<dbReference type="InterPro" id="IPR017441">
    <property type="entry name" value="Protein_kinase_ATP_BS"/>
</dbReference>
<evidence type="ECO:0000256" key="7">
    <source>
        <dbReference type="PROSITE-ProRule" id="PRU10141"/>
    </source>
</evidence>
<keyword evidence="2" id="KW-0723">Serine/threonine-protein kinase</keyword>
<dbReference type="Proteomes" id="UP001431783">
    <property type="component" value="Unassembled WGS sequence"/>
</dbReference>
<feature type="compositionally biased region" description="Basic residues" evidence="8">
    <location>
        <begin position="43"/>
        <end position="54"/>
    </location>
</feature>
<dbReference type="InterPro" id="IPR011009">
    <property type="entry name" value="Kinase-like_dom_sf"/>
</dbReference>
<gene>
    <name evidence="10" type="ORF">WA026_022300</name>
</gene>
<evidence type="ECO:0000313" key="10">
    <source>
        <dbReference type="EMBL" id="KAK9892838.1"/>
    </source>
</evidence>
<dbReference type="PROSITE" id="PS00107">
    <property type="entry name" value="PROTEIN_KINASE_ATP"/>
    <property type="match status" value="1"/>
</dbReference>
<evidence type="ECO:0000256" key="3">
    <source>
        <dbReference type="ARBA" id="ARBA00022679"/>
    </source>
</evidence>
<dbReference type="PROSITE" id="PS00108">
    <property type="entry name" value="PROTEIN_KINASE_ST"/>
    <property type="match status" value="1"/>
</dbReference>
<dbReference type="PROSITE" id="PS50011">
    <property type="entry name" value="PROTEIN_KINASE_DOM"/>
    <property type="match status" value="1"/>
</dbReference>
<evidence type="ECO:0000256" key="5">
    <source>
        <dbReference type="ARBA" id="ARBA00022777"/>
    </source>
</evidence>
<evidence type="ECO:0000256" key="4">
    <source>
        <dbReference type="ARBA" id="ARBA00022741"/>
    </source>
</evidence>
<keyword evidence="3" id="KW-0808">Transferase</keyword>
<evidence type="ECO:0000256" key="8">
    <source>
        <dbReference type="SAM" id="MobiDB-lite"/>
    </source>
</evidence>